<evidence type="ECO:0000256" key="1">
    <source>
        <dbReference type="SAM" id="MobiDB-lite"/>
    </source>
</evidence>
<sequence>MNEAKMEGKDLQVVFLDLANAFGSAPHRHATSRKRPGIGVTAGRAISPLAFTAATEASIRASRRAFGGTRPKDGSRLPPIGAYTDDATPLTATVPRSRRSSTKSNGNLKLAGLKIEHSKSRSLSIVKAKLSRENFRIDGEKIPSAAERPIESSGRRYDSSFSGREQATDRIAKSFLPGKPKVCRLQFGSSPRIRWPLTTYEVSASEVERPERVTSKAIRRRLGVPHRLSSVALYGKGVSELPPTSLAEELKRAKVGLELTSSSSREPAARSVPVSLKKGRWRDPREAVAHAQTALERRDAVGQAQVGRTGLGAGDRIKMRSKAKLPERRKMANGKRRRGG</sequence>
<name>A0A0N8JV83_SCLFO</name>
<evidence type="ECO:0000313" key="3">
    <source>
        <dbReference type="Proteomes" id="UP000034805"/>
    </source>
</evidence>
<accession>A0A0N8JV83</accession>
<organism evidence="2 3">
    <name type="scientific">Scleropages formosus</name>
    <name type="common">Asian bonytongue</name>
    <name type="synonym">Osteoglossum formosum</name>
    <dbReference type="NCBI Taxonomy" id="113540"/>
    <lineage>
        <taxon>Eukaryota</taxon>
        <taxon>Metazoa</taxon>
        <taxon>Chordata</taxon>
        <taxon>Craniata</taxon>
        <taxon>Vertebrata</taxon>
        <taxon>Euteleostomi</taxon>
        <taxon>Actinopterygii</taxon>
        <taxon>Neopterygii</taxon>
        <taxon>Teleostei</taxon>
        <taxon>Osteoglossocephala</taxon>
        <taxon>Osteoglossomorpha</taxon>
        <taxon>Osteoglossiformes</taxon>
        <taxon>Osteoglossidae</taxon>
        <taxon>Scleropages</taxon>
    </lineage>
</organism>
<dbReference type="EMBL" id="JARO02016533">
    <property type="protein sequence ID" value="KPP57417.1"/>
    <property type="molecule type" value="Genomic_DNA"/>
</dbReference>
<gene>
    <name evidence="2" type="ORF">Z043_124865</name>
</gene>
<dbReference type="Proteomes" id="UP000034805">
    <property type="component" value="Unassembled WGS sequence"/>
</dbReference>
<reference evidence="2 3" key="1">
    <citation type="submission" date="2015-08" db="EMBL/GenBank/DDBJ databases">
        <title>The genome of the Asian arowana (Scleropages formosus).</title>
        <authorList>
            <person name="Tan M.H."/>
            <person name="Gan H.M."/>
            <person name="Croft L.J."/>
            <person name="Austin C.M."/>
        </authorList>
    </citation>
    <scope>NUCLEOTIDE SEQUENCE [LARGE SCALE GENOMIC DNA]</scope>
    <source>
        <strain evidence="2">Aro1</strain>
    </source>
</reference>
<feature type="region of interest" description="Disordered" evidence="1">
    <location>
        <begin position="260"/>
        <end position="340"/>
    </location>
</feature>
<comment type="caution">
    <text evidence="2">The sequence shown here is derived from an EMBL/GenBank/DDBJ whole genome shotgun (WGS) entry which is preliminary data.</text>
</comment>
<evidence type="ECO:0000313" key="2">
    <source>
        <dbReference type="EMBL" id="KPP57417.1"/>
    </source>
</evidence>
<feature type="region of interest" description="Disordered" evidence="1">
    <location>
        <begin position="64"/>
        <end position="88"/>
    </location>
</feature>
<proteinExistence type="predicted"/>
<feature type="compositionally biased region" description="Basic residues" evidence="1">
    <location>
        <begin position="331"/>
        <end position="340"/>
    </location>
</feature>
<dbReference type="AlphaFoldDB" id="A0A0N8JV83"/>
<protein>
    <submittedName>
        <fullName evidence="2">Uncharacterized protein</fullName>
    </submittedName>
</protein>